<evidence type="ECO:0000256" key="2">
    <source>
        <dbReference type="SAM" id="MobiDB-lite"/>
    </source>
</evidence>
<feature type="coiled-coil region" evidence="1">
    <location>
        <begin position="132"/>
        <end position="166"/>
    </location>
</feature>
<dbReference type="InParanoid" id="A0A024GRB2"/>
<sequence length="485" mass="56890">MKFSDIEPLPFPYGVDVSRSFSFANFTAIERFILRELLSAIDPPERKRKYRSDLEDLHWIPIGEKLHKTLVPSGSLPTNPFLKEDEYHHVTPIAHEKISLRKRNIRSHSRPDEMSRYERHKQRNRISMQKLRKREKEQIRFYHRLIQQLEQELEEHLDVYEKKTTNIKTFREDLEKAAKIRVTHNAVWRMNNDQQRLLVETVSLRRNRAILREKRARVNQRIHTLQELVRQPALSFTLCTPTNVTRENFEIFVNSLSEDHIEGIVDASLQRLTLFNRATDVFDLEDDVPVQEWNRLVATTHMKNCKYLFSKRYSKTDIDALEKNTWLLMKTCQNVWPGTDPWEEGDIPRIIRFVNDNTIFILCGKSILTGVFLLFRRQDGYDTVHGLQSVEFHGSSDLDSVIMSASTVRDEGIYTKKHALLFAYTLTKIRCSFDQDQSSKQGSPEFNDCVVKACGQSACDDQLTAKEILYQAFPSICAFEEKVFM</sequence>
<dbReference type="CDD" id="cd14686">
    <property type="entry name" value="bZIP"/>
    <property type="match status" value="1"/>
</dbReference>
<reference evidence="3 4" key="1">
    <citation type="submission" date="2012-05" db="EMBL/GenBank/DDBJ databases">
        <title>Recombination and specialization in a pathogen metapopulation.</title>
        <authorList>
            <person name="Gardiner A."/>
            <person name="Kemen E."/>
            <person name="Schultz-Larsen T."/>
            <person name="MacLean D."/>
            <person name="Van Oosterhout C."/>
            <person name="Jones J.D.G."/>
        </authorList>
    </citation>
    <scope>NUCLEOTIDE SEQUENCE [LARGE SCALE GENOMIC DNA]</scope>
    <source>
        <strain evidence="3 4">Ac Nc2</strain>
    </source>
</reference>
<organism evidence="3 4">
    <name type="scientific">Albugo candida</name>
    <dbReference type="NCBI Taxonomy" id="65357"/>
    <lineage>
        <taxon>Eukaryota</taxon>
        <taxon>Sar</taxon>
        <taxon>Stramenopiles</taxon>
        <taxon>Oomycota</taxon>
        <taxon>Peronosporomycetes</taxon>
        <taxon>Albuginales</taxon>
        <taxon>Albuginaceae</taxon>
        <taxon>Albugo</taxon>
    </lineage>
</organism>
<proteinExistence type="predicted"/>
<keyword evidence="1" id="KW-0175">Coiled coil</keyword>
<keyword evidence="4" id="KW-1185">Reference proteome</keyword>
<comment type="caution">
    <text evidence="3">The sequence shown here is derived from an EMBL/GenBank/DDBJ whole genome shotgun (WGS) entry which is preliminary data.</text>
</comment>
<protein>
    <recommendedName>
        <fullName evidence="5">BZIP domain-containing protein</fullName>
    </recommendedName>
</protein>
<evidence type="ECO:0008006" key="5">
    <source>
        <dbReference type="Google" id="ProtNLM"/>
    </source>
</evidence>
<dbReference type="AlphaFoldDB" id="A0A024GRB2"/>
<evidence type="ECO:0000256" key="1">
    <source>
        <dbReference type="SAM" id="Coils"/>
    </source>
</evidence>
<gene>
    <name evidence="3" type="ORF">BN9_106360</name>
</gene>
<accession>A0A024GRB2</accession>
<feature type="region of interest" description="Disordered" evidence="2">
    <location>
        <begin position="108"/>
        <end position="130"/>
    </location>
</feature>
<evidence type="ECO:0000313" key="4">
    <source>
        <dbReference type="Proteomes" id="UP000053237"/>
    </source>
</evidence>
<evidence type="ECO:0000313" key="3">
    <source>
        <dbReference type="EMBL" id="CCI49329.1"/>
    </source>
</evidence>
<dbReference type="Proteomes" id="UP000053237">
    <property type="component" value="Unassembled WGS sequence"/>
</dbReference>
<name>A0A024GRB2_9STRA</name>
<dbReference type="EMBL" id="CAIX01000289">
    <property type="protein sequence ID" value="CCI49329.1"/>
    <property type="molecule type" value="Genomic_DNA"/>
</dbReference>